<feature type="region of interest" description="Disordered" evidence="1">
    <location>
        <begin position="41"/>
        <end position="80"/>
    </location>
</feature>
<evidence type="ECO:0000259" key="3">
    <source>
        <dbReference type="Pfam" id="PF20153"/>
    </source>
</evidence>
<dbReference type="OrthoDB" id="3219854at2759"/>
<dbReference type="InterPro" id="IPR045338">
    <property type="entry name" value="DUF6535"/>
</dbReference>
<evidence type="ECO:0000256" key="1">
    <source>
        <dbReference type="SAM" id="MobiDB-lite"/>
    </source>
</evidence>
<protein>
    <recommendedName>
        <fullName evidence="3">DUF6535 domain-containing protein</fullName>
    </recommendedName>
</protein>
<keyword evidence="2" id="KW-0472">Membrane</keyword>
<feature type="transmembrane region" description="Helical" evidence="2">
    <location>
        <begin position="309"/>
        <end position="334"/>
    </location>
</feature>
<comment type="caution">
    <text evidence="4">The sequence shown here is derived from an EMBL/GenBank/DDBJ whole genome shotgun (WGS) entry which is preliminary data.</text>
</comment>
<accession>A0A8H7LQ53</accession>
<feature type="transmembrane region" description="Helical" evidence="2">
    <location>
        <begin position="140"/>
        <end position="163"/>
    </location>
</feature>
<dbReference type="Pfam" id="PF20153">
    <property type="entry name" value="DUF6535"/>
    <property type="match status" value="1"/>
</dbReference>
<feature type="transmembrane region" description="Helical" evidence="2">
    <location>
        <begin position="279"/>
        <end position="303"/>
    </location>
</feature>
<evidence type="ECO:0000256" key="2">
    <source>
        <dbReference type="SAM" id="Phobius"/>
    </source>
</evidence>
<reference evidence="4" key="1">
    <citation type="submission" date="2020-09" db="EMBL/GenBank/DDBJ databases">
        <title>Comparative genome analyses of four rice-infecting Rhizoctonia solani isolates reveal extensive enrichment of homogalacturonan modification genes.</title>
        <authorList>
            <person name="Lee D.-Y."/>
            <person name="Jeon J."/>
            <person name="Kim K.-T."/>
            <person name="Cheong K."/>
            <person name="Song H."/>
            <person name="Choi G."/>
            <person name="Ko J."/>
            <person name="Opiyo S.O."/>
            <person name="Zuo S."/>
            <person name="Madhav S."/>
            <person name="Lee Y.-H."/>
            <person name="Wang G.-L."/>
        </authorList>
    </citation>
    <scope>NUCLEOTIDE SEQUENCE</scope>
    <source>
        <strain evidence="4">AG1-IA WGL</strain>
    </source>
</reference>
<keyword evidence="2" id="KW-0812">Transmembrane</keyword>
<name>A0A8H7LQ53_9AGAM</name>
<evidence type="ECO:0000313" key="4">
    <source>
        <dbReference type="EMBL" id="KAF8693907.1"/>
    </source>
</evidence>
<sequence>MSILIPAGNSVTYTPANTQLRGSSDGHVGIATTIDDGMHSETISHSASSNKPQSQSCTANPGPITQNNSNEPDIGIKDPFSELPPLEYDYERDDLGRSGRFWKVYVKETNEWDAETVDSWNKSLDVILGKLMGLESGKTIADMTTSIAVFAALFSAISTAFLMESSKRLQEDPADVSAQALAVISQTLLALTNGTSTSTSTSASMSAKQIPFVPSRTIVLINILWYMSLSVSVVASFLAMLAKDWCHAFMTGRKGELYVQARRRQKKWTMIEKWKMQELILVLPSLIHVSLLLFAIGLCVYVWQLNDIVAIPVCCVCGACAAFYILSSLAATVLEHFPYTTIISTILRSSMLKPLYLAIRLLCVLLAICGACLSMGVIFPLACLFDLCLPSVSAFLFDRMASLIDYNAKCADRWFPDKPVPEEYESLDDDIVTSSALSWVISNCEAIDSVDIALQALASASMSLPLEPLEKCDTPSVIARQIGFTDFYNSVDQERSMRYLVALSTFGTVAPQPTNTQTLAYNYRPAQEYNLHDIKQMIRLIHLDNEKRIAVMLTNGNLAANSHNFVAISFGSRASSVALGILKNPMSLSSWVLPMVVKILREYIRPESEIETLHPASVQSLAHVGSLLSACISPEEKFNGSNIAFHLLRPILAAPFDPEDDLYRLSSPLIVAALSHSQRNLSRGSSQPKDMTLLSESVNALYDYQFEVAPCAAVFWFGLFELSSDPDQYHCTGIGEGEWPWWPAFKNEVQKSQDNNISHYAVHGVSHIYDTLLSKDIIDNNIVAHLKSLDCVFEGAGINTPPVPFYVFVLEAHCRGWLYIKGLSPQCAKMLSRYTFPRLSADLVAYLQTRDVLTDLTGAASSKGHTMQFFAICQLWLFYTLYLDSPSVQDSIKDKLATELGKYRRSEHTREAFEDIREKLGGSIETLWTSARERRRVVRAFGVWAYRVIECVFQHQGFQTSDPRMQQIETELSNTSPELRGLSSFTSVTPYFMDETHVKIEVEEHEPELN</sequence>
<dbReference type="Proteomes" id="UP000602905">
    <property type="component" value="Unassembled WGS sequence"/>
</dbReference>
<feature type="non-terminal residue" evidence="4">
    <location>
        <position position="1010"/>
    </location>
</feature>
<proteinExistence type="predicted"/>
<keyword evidence="2" id="KW-1133">Transmembrane helix</keyword>
<dbReference type="EMBL" id="JACYCD010000465">
    <property type="protein sequence ID" value="KAF8693907.1"/>
    <property type="molecule type" value="Genomic_DNA"/>
</dbReference>
<feature type="transmembrane region" description="Helical" evidence="2">
    <location>
        <begin position="223"/>
        <end position="242"/>
    </location>
</feature>
<dbReference type="AlphaFoldDB" id="A0A8H7LQ53"/>
<organism evidence="4 5">
    <name type="scientific">Rhizoctonia solani</name>
    <dbReference type="NCBI Taxonomy" id="456999"/>
    <lineage>
        <taxon>Eukaryota</taxon>
        <taxon>Fungi</taxon>
        <taxon>Dikarya</taxon>
        <taxon>Basidiomycota</taxon>
        <taxon>Agaricomycotina</taxon>
        <taxon>Agaricomycetes</taxon>
        <taxon>Cantharellales</taxon>
        <taxon>Ceratobasidiaceae</taxon>
        <taxon>Rhizoctonia</taxon>
    </lineage>
</organism>
<feature type="domain" description="DUF6535" evidence="3">
    <location>
        <begin position="102"/>
        <end position="304"/>
    </location>
</feature>
<feature type="transmembrane region" description="Helical" evidence="2">
    <location>
        <begin position="355"/>
        <end position="382"/>
    </location>
</feature>
<evidence type="ECO:0000313" key="5">
    <source>
        <dbReference type="Proteomes" id="UP000602905"/>
    </source>
</evidence>
<feature type="compositionally biased region" description="Polar residues" evidence="1">
    <location>
        <begin position="41"/>
        <end position="71"/>
    </location>
</feature>
<gene>
    <name evidence="4" type="ORF">RHS03_08292</name>
</gene>